<evidence type="ECO:0000256" key="6">
    <source>
        <dbReference type="ARBA" id="ARBA00023018"/>
    </source>
</evidence>
<evidence type="ECO:0000256" key="14">
    <source>
        <dbReference type="ARBA" id="ARBA00023303"/>
    </source>
</evidence>
<dbReference type="Pfam" id="PF02931">
    <property type="entry name" value="Neur_chan_LBD"/>
    <property type="match status" value="1"/>
</dbReference>
<evidence type="ECO:0000256" key="3">
    <source>
        <dbReference type="ARBA" id="ARBA00022475"/>
    </source>
</evidence>
<dbReference type="GO" id="GO:0005230">
    <property type="term" value="F:extracellular ligand-gated monoatomic ion channel activity"/>
    <property type="evidence" value="ECO:0007669"/>
    <property type="project" value="InterPro"/>
</dbReference>
<dbReference type="WBParaSite" id="PgR108X_g024_t01">
    <property type="protein sequence ID" value="PgR108X_g024_t01"/>
    <property type="gene ID" value="PgR108X_g024"/>
</dbReference>
<feature type="compositionally biased region" description="Low complexity" evidence="16">
    <location>
        <begin position="222"/>
        <end position="232"/>
    </location>
</feature>
<dbReference type="InterPro" id="IPR006202">
    <property type="entry name" value="Neur_chan_lig-bd"/>
</dbReference>
<feature type="region of interest" description="Disordered" evidence="16">
    <location>
        <begin position="212"/>
        <end position="237"/>
    </location>
</feature>
<dbReference type="InterPro" id="IPR036719">
    <property type="entry name" value="Neuro-gated_channel_TM_sf"/>
</dbReference>
<evidence type="ECO:0000256" key="2">
    <source>
        <dbReference type="ARBA" id="ARBA00022448"/>
    </source>
</evidence>
<dbReference type="InterPro" id="IPR006029">
    <property type="entry name" value="Neurotrans-gated_channel_TM"/>
</dbReference>
<dbReference type="PANTHER" id="PTHR18945">
    <property type="entry name" value="NEUROTRANSMITTER GATED ION CHANNEL"/>
    <property type="match status" value="1"/>
</dbReference>
<evidence type="ECO:0000256" key="4">
    <source>
        <dbReference type="ARBA" id="ARBA00022692"/>
    </source>
</evidence>
<feature type="domain" description="Neurotransmitter-gated ion-channel ligand-binding" evidence="18">
    <location>
        <begin position="79"/>
        <end position="152"/>
    </location>
</feature>
<comment type="similarity">
    <text evidence="1">Belongs to the ligand-gated ion channel (TC 1.A.9) family. Acetylcholine receptor (TC 1.A.9.1) subfamily.</text>
</comment>
<evidence type="ECO:0000256" key="8">
    <source>
        <dbReference type="ARBA" id="ARBA00023136"/>
    </source>
</evidence>
<dbReference type="Pfam" id="PF02932">
    <property type="entry name" value="Neur_chan_memb"/>
    <property type="match status" value="1"/>
</dbReference>
<evidence type="ECO:0000256" key="12">
    <source>
        <dbReference type="ARBA" id="ARBA00023257"/>
    </source>
</evidence>
<evidence type="ECO:0000313" key="21">
    <source>
        <dbReference type="WBParaSite" id="PgR108X_g024_t01"/>
    </source>
</evidence>
<keyword evidence="8 17" id="KW-0472">Membrane</keyword>
<keyword evidence="10" id="KW-0675">Receptor</keyword>
<dbReference type="Proteomes" id="UP000887569">
    <property type="component" value="Unplaced"/>
</dbReference>
<dbReference type="FunFam" id="1.20.58.390:FF:000030">
    <property type="entry name" value="Acetylcholine receptor subunit alpha-L1"/>
    <property type="match status" value="1"/>
</dbReference>
<keyword evidence="13" id="KW-1071">Ligand-gated ion channel</keyword>
<sequence>MKTALLVITAGGFFVNGAKSGSADLQGQLYEDLLYDYNKIPRPVKNSTDILTVDVGASLIRIIDVVSFKGNIGRFSAAGDPDITIFTDALVAYDGRVFWQPPAIYKSFCPIDVTWFPYDSQSCEMKFGAWSYTGYYVDLKQLPKDQVVNGTDKYGQDVETMEMGMDLSFFYRVLFMTRPEPKQKTDQTTNTLIDATSLVGVGFSPSSYAVRSSVIPNPREGSPSGKDSSSNSFLCRPSTSKCEKAIPAIKTYSQRPSKTFETWTDKYKQHSGKQNTEPKVTSNFDRFGRGADQSRGARRRIHDVIFLNLLQQVRFIAEHFQRREDEAEISDDWTFVAMVLDRLFLIIFSVLNVGTFLILLEAPSLYDTREPMNITVASKPLGQANVLGGHSRF</sequence>
<evidence type="ECO:0000256" key="13">
    <source>
        <dbReference type="ARBA" id="ARBA00023286"/>
    </source>
</evidence>
<dbReference type="Gene3D" id="1.20.58.390">
    <property type="entry name" value="Neurotransmitter-gated ion-channel transmembrane domain"/>
    <property type="match status" value="1"/>
</dbReference>
<evidence type="ECO:0000256" key="15">
    <source>
        <dbReference type="ARBA" id="ARBA00034104"/>
    </source>
</evidence>
<dbReference type="SUPFAM" id="SSF90112">
    <property type="entry name" value="Neurotransmitter-gated ion-channel transmembrane pore"/>
    <property type="match status" value="1"/>
</dbReference>
<keyword evidence="2" id="KW-0813">Transport</keyword>
<organism evidence="20 21">
    <name type="scientific">Parascaris univalens</name>
    <name type="common">Nematode worm</name>
    <dbReference type="NCBI Taxonomy" id="6257"/>
    <lineage>
        <taxon>Eukaryota</taxon>
        <taxon>Metazoa</taxon>
        <taxon>Ecdysozoa</taxon>
        <taxon>Nematoda</taxon>
        <taxon>Chromadorea</taxon>
        <taxon>Rhabditida</taxon>
        <taxon>Spirurina</taxon>
        <taxon>Ascaridomorpha</taxon>
        <taxon>Ascaridoidea</taxon>
        <taxon>Ascarididae</taxon>
        <taxon>Parascaris</taxon>
    </lineage>
</organism>
<keyword evidence="11" id="KW-0325">Glycoprotein</keyword>
<dbReference type="SUPFAM" id="SSF63712">
    <property type="entry name" value="Nicotinic receptor ligand binding domain-like"/>
    <property type="match status" value="1"/>
</dbReference>
<dbReference type="InterPro" id="IPR036734">
    <property type="entry name" value="Neur_chan_lig-bd_sf"/>
</dbReference>
<keyword evidence="5 17" id="KW-1133">Transmembrane helix</keyword>
<evidence type="ECO:0000313" key="20">
    <source>
        <dbReference type="Proteomes" id="UP000887569"/>
    </source>
</evidence>
<accession>A0A915CAJ8</accession>
<proteinExistence type="inferred from homology"/>
<keyword evidence="14" id="KW-0407">Ion channel</keyword>
<dbReference type="AlphaFoldDB" id="A0A915CAJ8"/>
<evidence type="ECO:0000256" key="16">
    <source>
        <dbReference type="SAM" id="MobiDB-lite"/>
    </source>
</evidence>
<name>A0A915CAJ8_PARUN</name>
<dbReference type="Gene3D" id="2.70.170.10">
    <property type="entry name" value="Neurotransmitter-gated ion-channel ligand-binding domain"/>
    <property type="match status" value="2"/>
</dbReference>
<dbReference type="GO" id="GO:0007268">
    <property type="term" value="P:chemical synaptic transmission"/>
    <property type="evidence" value="ECO:0007669"/>
    <property type="project" value="UniProtKB-ARBA"/>
</dbReference>
<dbReference type="GO" id="GO:0045211">
    <property type="term" value="C:postsynaptic membrane"/>
    <property type="evidence" value="ECO:0007669"/>
    <property type="project" value="UniProtKB-SubCell"/>
</dbReference>
<keyword evidence="7" id="KW-0406">Ion transport</keyword>
<keyword evidence="4 17" id="KW-0812">Transmembrane</keyword>
<comment type="subcellular location">
    <subcellularLocation>
        <location evidence="15">Postsynaptic cell membrane</location>
        <topology evidence="15">Multi-pass membrane protein</topology>
    </subcellularLocation>
</comment>
<dbReference type="InterPro" id="IPR038050">
    <property type="entry name" value="Neuro_actylchol_rec"/>
</dbReference>
<keyword evidence="12" id="KW-0628">Postsynaptic cell membrane</keyword>
<feature type="transmembrane region" description="Helical" evidence="17">
    <location>
        <begin position="343"/>
        <end position="362"/>
    </location>
</feature>
<evidence type="ECO:0000256" key="1">
    <source>
        <dbReference type="ARBA" id="ARBA00009237"/>
    </source>
</evidence>
<dbReference type="InterPro" id="IPR006201">
    <property type="entry name" value="Neur_channel"/>
</dbReference>
<evidence type="ECO:0000256" key="9">
    <source>
        <dbReference type="ARBA" id="ARBA00023157"/>
    </source>
</evidence>
<feature type="domain" description="Neurotransmitter-gated ion-channel transmembrane" evidence="19">
    <location>
        <begin position="170"/>
        <end position="353"/>
    </location>
</feature>
<keyword evidence="20" id="KW-1185">Reference proteome</keyword>
<evidence type="ECO:0000256" key="7">
    <source>
        <dbReference type="ARBA" id="ARBA00023065"/>
    </source>
</evidence>
<feature type="compositionally biased region" description="Polar residues" evidence="16">
    <location>
        <begin position="272"/>
        <end position="284"/>
    </location>
</feature>
<reference evidence="21" key="1">
    <citation type="submission" date="2022-11" db="UniProtKB">
        <authorList>
            <consortium name="WormBaseParasite"/>
        </authorList>
    </citation>
    <scope>IDENTIFICATION</scope>
</reference>
<evidence type="ECO:0000256" key="11">
    <source>
        <dbReference type="ARBA" id="ARBA00023180"/>
    </source>
</evidence>
<protein>
    <submittedName>
        <fullName evidence="21">Neurotransmitter-gated ion-channel ligand-binding domain-containing protein</fullName>
    </submittedName>
</protein>
<dbReference type="InterPro" id="IPR018000">
    <property type="entry name" value="Neurotransmitter_ion_chnl_CS"/>
</dbReference>
<feature type="region of interest" description="Disordered" evidence="16">
    <location>
        <begin position="267"/>
        <end position="291"/>
    </location>
</feature>
<keyword evidence="6" id="KW-0770">Synapse</keyword>
<evidence type="ECO:0000259" key="18">
    <source>
        <dbReference type="Pfam" id="PF02931"/>
    </source>
</evidence>
<keyword evidence="9" id="KW-1015">Disulfide bond</keyword>
<evidence type="ECO:0000256" key="17">
    <source>
        <dbReference type="SAM" id="Phobius"/>
    </source>
</evidence>
<evidence type="ECO:0000256" key="10">
    <source>
        <dbReference type="ARBA" id="ARBA00023170"/>
    </source>
</evidence>
<keyword evidence="3" id="KW-1003">Cell membrane</keyword>
<evidence type="ECO:0000259" key="19">
    <source>
        <dbReference type="Pfam" id="PF02932"/>
    </source>
</evidence>
<evidence type="ECO:0000256" key="5">
    <source>
        <dbReference type="ARBA" id="ARBA00022989"/>
    </source>
</evidence>
<dbReference type="PROSITE" id="PS00236">
    <property type="entry name" value="NEUROTR_ION_CHANNEL"/>
    <property type="match status" value="1"/>
</dbReference>
<dbReference type="GO" id="GO:0004888">
    <property type="term" value="F:transmembrane signaling receptor activity"/>
    <property type="evidence" value="ECO:0007669"/>
    <property type="project" value="InterPro"/>
</dbReference>